<sequence length="558" mass="61583">MNFRSHSTTAKVPHDKGSSEGNGSGQAGREHNAREDAQWTSLFSQEKLPEGFTERFMAELDGVEMDSVSELEPSDMGATGKDTENQAVTLTTPIDLGCSSERSLYKKRRQRKRLWAASAVVLFLAGSVLLCTQPTIAEHVRSLFAKGSIADKGMTEARNAGFLTSSDVFATDEASGYTVKIEELIADSTRLVVGLSVWDKHGNPVAGQLSEGSGKQFRIWDSQGEITYSSMLAPTSDLDQIEFRFQRAAVGNHLSFLIQAKELQISPGGVLNSSTRKSVDGLWTLQVDVDLSKAAKASIATRINESYETPSGLKINMLGTLRTPSGGALEFETSLTPEAQKRGAEGIQSKHEILYRIEQTDGEELPWNYGSYDFASPVFDRWTGINRWFYRFSNLPYDKEKLRFVLEGYTIREKSDAFVTFDPLTLSAQNPAVFQDSGDVFNLTGITIQPDLLADASEATDIPSIGVITFNGTYNNPFFPSDDWLAVDDAGNEYPVEFQGAIREDDPKLDGDQTFVIKGLDKLPKKLTLKRTEVQHLYRDGEWSFDLPQTGTPGVIPQ</sequence>
<gene>
    <name evidence="1" type="ORF">WKI47_21575</name>
</gene>
<reference evidence="1" key="1">
    <citation type="submission" date="2024-03" db="EMBL/GenBank/DDBJ databases">
        <title>Whole genome sequecning of epiphytes from Marcgravia umbellata leaves.</title>
        <authorList>
            <person name="Kumar G."/>
            <person name="Savka M.A."/>
        </authorList>
    </citation>
    <scope>NUCLEOTIDE SEQUENCE</scope>
    <source>
        <strain evidence="1">RIT_BL5</strain>
    </source>
</reference>
<evidence type="ECO:0000313" key="2">
    <source>
        <dbReference type="Proteomes" id="UP001380953"/>
    </source>
</evidence>
<comment type="caution">
    <text evidence="1">The sequence shown here is derived from an EMBL/GenBank/DDBJ whole genome shotgun (WGS) entry which is preliminary data.</text>
</comment>
<accession>A0ACC6PHW7</accession>
<keyword evidence="2" id="KW-1185">Reference proteome</keyword>
<proteinExistence type="predicted"/>
<organism evidence="1 2">
    <name type="scientific">Saccharibacillus sacchari</name>
    <dbReference type="NCBI Taxonomy" id="456493"/>
    <lineage>
        <taxon>Bacteria</taxon>
        <taxon>Bacillati</taxon>
        <taxon>Bacillota</taxon>
        <taxon>Bacilli</taxon>
        <taxon>Bacillales</taxon>
        <taxon>Paenibacillaceae</taxon>
        <taxon>Saccharibacillus</taxon>
    </lineage>
</organism>
<name>A0ACC6PHW7_9BACL</name>
<evidence type="ECO:0000313" key="1">
    <source>
        <dbReference type="EMBL" id="MEJ8306506.1"/>
    </source>
</evidence>
<dbReference type="EMBL" id="JBBKAR010000056">
    <property type="protein sequence ID" value="MEJ8306506.1"/>
    <property type="molecule type" value="Genomic_DNA"/>
</dbReference>
<protein>
    <submittedName>
        <fullName evidence="1">DUF4179 domain-containing protein</fullName>
    </submittedName>
</protein>
<dbReference type="Proteomes" id="UP001380953">
    <property type="component" value="Unassembled WGS sequence"/>
</dbReference>